<dbReference type="Pfam" id="PF00389">
    <property type="entry name" value="2-Hacid_dh"/>
    <property type="match status" value="1"/>
</dbReference>
<dbReference type="GO" id="GO:0016616">
    <property type="term" value="F:oxidoreductase activity, acting on the CH-OH group of donors, NAD or NADP as acceptor"/>
    <property type="evidence" value="ECO:0007669"/>
    <property type="project" value="InterPro"/>
</dbReference>
<dbReference type="STRING" id="331657.A0A4U0WWZ2"/>
<feature type="domain" description="D-isomer specific 2-hydroxyacid dehydrogenase NAD-binding" evidence="6">
    <location>
        <begin position="130"/>
        <end position="320"/>
    </location>
</feature>
<protein>
    <recommendedName>
        <fullName evidence="9">D-isomer specific 2-hydroxyacid dehydrogenase NAD-binding domain-containing protein</fullName>
    </recommendedName>
</protein>
<evidence type="ECO:0000313" key="7">
    <source>
        <dbReference type="EMBL" id="TKA68274.1"/>
    </source>
</evidence>
<accession>A0A4U0WWZ2</accession>
<proteinExistence type="inferred from homology"/>
<dbReference type="Proteomes" id="UP000308768">
    <property type="component" value="Unassembled WGS sequence"/>
</dbReference>
<evidence type="ECO:0000259" key="5">
    <source>
        <dbReference type="Pfam" id="PF00389"/>
    </source>
</evidence>
<dbReference type="Pfam" id="PF02826">
    <property type="entry name" value="2-Hacid_dh_C"/>
    <property type="match status" value="1"/>
</dbReference>
<evidence type="ECO:0000256" key="3">
    <source>
        <dbReference type="ARBA" id="ARBA00023027"/>
    </source>
</evidence>
<dbReference type="GO" id="GO:0051287">
    <property type="term" value="F:NAD binding"/>
    <property type="evidence" value="ECO:0007669"/>
    <property type="project" value="InterPro"/>
</dbReference>
<dbReference type="PANTHER" id="PTHR42789:SF1">
    <property type="entry name" value="D-ISOMER SPECIFIC 2-HYDROXYACID DEHYDROGENASE FAMILY PROTEIN (AFU_ORTHOLOGUE AFUA_6G10090)"/>
    <property type="match status" value="1"/>
</dbReference>
<name>A0A4U0WWZ2_9PEZI</name>
<dbReference type="InterPro" id="IPR029753">
    <property type="entry name" value="D-isomer_DH_CS"/>
</dbReference>
<keyword evidence="3" id="KW-0520">NAD</keyword>
<dbReference type="PANTHER" id="PTHR42789">
    <property type="entry name" value="D-ISOMER SPECIFIC 2-HYDROXYACID DEHYDROGENASE FAMILY PROTEIN (AFU_ORTHOLOGUE AFUA_6G10090)"/>
    <property type="match status" value="1"/>
</dbReference>
<dbReference type="Gene3D" id="3.40.50.720">
    <property type="entry name" value="NAD(P)-binding Rossmann-like Domain"/>
    <property type="match status" value="2"/>
</dbReference>
<evidence type="ECO:0000256" key="1">
    <source>
        <dbReference type="ARBA" id="ARBA00005854"/>
    </source>
</evidence>
<evidence type="ECO:0008006" key="9">
    <source>
        <dbReference type="Google" id="ProtNLM"/>
    </source>
</evidence>
<dbReference type="InterPro" id="IPR050857">
    <property type="entry name" value="D-2-hydroxyacid_DH"/>
</dbReference>
<dbReference type="EMBL" id="NAJN01000832">
    <property type="protein sequence ID" value="TKA68274.1"/>
    <property type="molecule type" value="Genomic_DNA"/>
</dbReference>
<dbReference type="PROSITE" id="PS00671">
    <property type="entry name" value="D_2_HYDROXYACID_DH_3"/>
    <property type="match status" value="1"/>
</dbReference>
<sequence length="352" mass="38505">MGIVKLAILDDWQSIGAPYFTKAVPDVQITTFSETLNPKNPADLEKLTKRLESFSIISTMRERTPFPAELLHKLPNLRLLLTTGMRNASLDLQACKALGIVVAGTDTRHNPPTENPKRAVPDSTTMHTWTLILALSRHIARDDAAVKTGGWQGQTLATTVAGKTLGLCGLGRLGSAVGRIAIQSWGMRVVCWSSSLTQDTADEKARSVGLEAGDFEVVSKEELFREADVLSVHYVLSPRSTGIIGQKELSVMKRSALLVNTSRGPLIDEAALLDVCKRGAITGVALDVFNLEPLPDDSQWRNTGWGQSGRSNVLLTPHTGYAEQEVFDCWYTENAENAKRWLNGQELTARLN</sequence>
<organism evidence="7 8">
    <name type="scientific">Cryomyces minteri</name>
    <dbReference type="NCBI Taxonomy" id="331657"/>
    <lineage>
        <taxon>Eukaryota</taxon>
        <taxon>Fungi</taxon>
        <taxon>Dikarya</taxon>
        <taxon>Ascomycota</taxon>
        <taxon>Pezizomycotina</taxon>
        <taxon>Dothideomycetes</taxon>
        <taxon>Dothideomycetes incertae sedis</taxon>
        <taxon>Cryomyces</taxon>
    </lineage>
</organism>
<dbReference type="InterPro" id="IPR036291">
    <property type="entry name" value="NAD(P)-bd_dom_sf"/>
</dbReference>
<dbReference type="CDD" id="cd12169">
    <property type="entry name" value="PGDH_like_1"/>
    <property type="match status" value="1"/>
</dbReference>
<evidence type="ECO:0000256" key="2">
    <source>
        <dbReference type="ARBA" id="ARBA00023002"/>
    </source>
</evidence>
<reference evidence="7 8" key="1">
    <citation type="submission" date="2017-03" db="EMBL/GenBank/DDBJ databases">
        <title>Genomes of endolithic fungi from Antarctica.</title>
        <authorList>
            <person name="Coleine C."/>
            <person name="Masonjones S."/>
            <person name="Stajich J.E."/>
        </authorList>
    </citation>
    <scope>NUCLEOTIDE SEQUENCE [LARGE SCALE GENOMIC DNA]</scope>
    <source>
        <strain evidence="7 8">CCFEE 5187</strain>
    </source>
</reference>
<keyword evidence="8" id="KW-1185">Reference proteome</keyword>
<evidence type="ECO:0000313" key="8">
    <source>
        <dbReference type="Proteomes" id="UP000308768"/>
    </source>
</evidence>
<dbReference type="AlphaFoldDB" id="A0A4U0WWZ2"/>
<keyword evidence="2 4" id="KW-0560">Oxidoreductase</keyword>
<dbReference type="SUPFAM" id="SSF51735">
    <property type="entry name" value="NAD(P)-binding Rossmann-fold domains"/>
    <property type="match status" value="1"/>
</dbReference>
<gene>
    <name evidence="7" type="ORF">B0A49_10042</name>
</gene>
<evidence type="ECO:0000259" key="6">
    <source>
        <dbReference type="Pfam" id="PF02826"/>
    </source>
</evidence>
<evidence type="ECO:0000256" key="4">
    <source>
        <dbReference type="RuleBase" id="RU003719"/>
    </source>
</evidence>
<comment type="similarity">
    <text evidence="1 4">Belongs to the D-isomer specific 2-hydroxyacid dehydrogenase family.</text>
</comment>
<comment type="caution">
    <text evidence="7">The sequence shown here is derived from an EMBL/GenBank/DDBJ whole genome shotgun (WGS) entry which is preliminary data.</text>
</comment>
<dbReference type="InterPro" id="IPR006139">
    <property type="entry name" value="D-isomer_2_OHA_DH_cat_dom"/>
</dbReference>
<dbReference type="InterPro" id="IPR006140">
    <property type="entry name" value="D-isomer_DH_NAD-bd"/>
</dbReference>
<dbReference type="SUPFAM" id="SSF52283">
    <property type="entry name" value="Formate/glycerate dehydrogenase catalytic domain-like"/>
    <property type="match status" value="1"/>
</dbReference>
<feature type="domain" description="D-isomer specific 2-hydroxyacid dehydrogenase catalytic" evidence="5">
    <location>
        <begin position="22"/>
        <end position="107"/>
    </location>
</feature>
<dbReference type="OrthoDB" id="298012at2759"/>